<evidence type="ECO:0000313" key="2">
    <source>
        <dbReference type="EMBL" id="OAX82948.1"/>
    </source>
</evidence>
<proteinExistence type="predicted"/>
<feature type="compositionally biased region" description="Acidic residues" evidence="1">
    <location>
        <begin position="48"/>
        <end position="58"/>
    </location>
</feature>
<dbReference type="Proteomes" id="UP000091918">
    <property type="component" value="Unassembled WGS sequence"/>
</dbReference>
<keyword evidence="3" id="KW-1185">Reference proteome</keyword>
<evidence type="ECO:0000256" key="1">
    <source>
        <dbReference type="SAM" id="MobiDB-lite"/>
    </source>
</evidence>
<organism evidence="2 3">
    <name type="scientific">Emergomyces africanus</name>
    <dbReference type="NCBI Taxonomy" id="1955775"/>
    <lineage>
        <taxon>Eukaryota</taxon>
        <taxon>Fungi</taxon>
        <taxon>Dikarya</taxon>
        <taxon>Ascomycota</taxon>
        <taxon>Pezizomycotina</taxon>
        <taxon>Eurotiomycetes</taxon>
        <taxon>Eurotiomycetidae</taxon>
        <taxon>Onygenales</taxon>
        <taxon>Ajellomycetaceae</taxon>
        <taxon>Emergomyces</taxon>
    </lineage>
</organism>
<comment type="caution">
    <text evidence="2">The sequence shown here is derived from an EMBL/GenBank/DDBJ whole genome shotgun (WGS) entry which is preliminary data.</text>
</comment>
<feature type="region of interest" description="Disordered" evidence="1">
    <location>
        <begin position="39"/>
        <end position="68"/>
    </location>
</feature>
<dbReference type="AlphaFoldDB" id="A0A1B7P1R0"/>
<sequence length="201" mass="22464">MTNPADPLPLEPTSLYVLLFDRREAYRFHWALFLTATHPKTPTTSEGGETEEEEEEQGEATTSNPPGTLFELTNPNPSNNKLWTYNATILTTLANKHNPLCALKISTIEPLLHEPFQALLGTIPIVPYSQRFGEETTCRVWLKEALYELDQGGFIQLLWPVEEIEKEARALGMLCWCAGVERGEGRGNGRGRVESSAGCLF</sequence>
<dbReference type="EMBL" id="LGUA01000235">
    <property type="protein sequence ID" value="OAX82948.1"/>
    <property type="molecule type" value="Genomic_DNA"/>
</dbReference>
<dbReference type="OrthoDB" id="3016366at2759"/>
<accession>A0A1B7P1R0</accession>
<evidence type="ECO:0000313" key="3">
    <source>
        <dbReference type="Proteomes" id="UP000091918"/>
    </source>
</evidence>
<protein>
    <submittedName>
        <fullName evidence="2">Uncharacterized protein</fullName>
    </submittedName>
</protein>
<name>A0A1B7P1R0_9EURO</name>
<reference evidence="2 3" key="1">
    <citation type="submission" date="2015-07" db="EMBL/GenBank/DDBJ databases">
        <title>Emmonsia species relationships and genome sequence.</title>
        <authorList>
            <person name="Cuomo C.A."/>
            <person name="Schwartz I.S."/>
            <person name="Kenyon C."/>
            <person name="de Hoog G.S."/>
            <person name="Govender N.P."/>
            <person name="Botha A."/>
            <person name="Moreno L."/>
            <person name="de Vries M."/>
            <person name="Munoz J.F."/>
            <person name="Stielow J.B."/>
        </authorList>
    </citation>
    <scope>NUCLEOTIDE SEQUENCE [LARGE SCALE GENOMIC DNA]</scope>
    <source>
        <strain evidence="2 3">CBS 136260</strain>
    </source>
</reference>
<gene>
    <name evidence="2" type="ORF">ACJ72_02699</name>
</gene>